<comment type="caution">
    <text evidence="2">The sequence shown here is derived from an EMBL/GenBank/DDBJ whole genome shotgun (WGS) entry which is preliminary data.</text>
</comment>
<keyword evidence="3" id="KW-1185">Reference proteome</keyword>
<reference evidence="2" key="1">
    <citation type="journal article" date="2021" name="Nat. Commun.">
        <title>Genetic determinants of endophytism in the Arabidopsis root mycobiome.</title>
        <authorList>
            <person name="Mesny F."/>
            <person name="Miyauchi S."/>
            <person name="Thiergart T."/>
            <person name="Pickel B."/>
            <person name="Atanasova L."/>
            <person name="Karlsson M."/>
            <person name="Huettel B."/>
            <person name="Barry K.W."/>
            <person name="Haridas S."/>
            <person name="Chen C."/>
            <person name="Bauer D."/>
            <person name="Andreopoulos W."/>
            <person name="Pangilinan J."/>
            <person name="LaButti K."/>
            <person name="Riley R."/>
            <person name="Lipzen A."/>
            <person name="Clum A."/>
            <person name="Drula E."/>
            <person name="Henrissat B."/>
            <person name="Kohler A."/>
            <person name="Grigoriev I.V."/>
            <person name="Martin F.M."/>
            <person name="Hacquard S."/>
        </authorList>
    </citation>
    <scope>NUCLEOTIDE SEQUENCE</scope>
    <source>
        <strain evidence="2">MPI-CAGE-CH-0243</strain>
    </source>
</reference>
<sequence length="251" mass="27163">MPTHAASQSASHSPTTLFTFISGHCHCHCHFSPGLPQPCPGRCRVCVCVYVCRMSKSEAGKQALLLVTVSCQKACAAHALTPGLTRSTLHTLHPTNDDCFPFALTRCARHTTDTRPYSLFLSLFPIHAGAPANSVPTIRNRAARLGHCLIHIHSLARSWSPMRKSESPSIAPGERGDYSNSNDCVQTVRDSISGLVGLVLPVQSLVRQLPPVPRPIHRNVRGSALLNSPGPSPSPPPPHHRRAREKNSAQL</sequence>
<evidence type="ECO:0000256" key="1">
    <source>
        <dbReference type="SAM" id="MobiDB-lite"/>
    </source>
</evidence>
<name>A0A9P9DS39_9PLEO</name>
<accession>A0A9P9DS39</accession>
<feature type="region of interest" description="Disordered" evidence="1">
    <location>
        <begin position="161"/>
        <end position="182"/>
    </location>
</feature>
<dbReference type="AlphaFoldDB" id="A0A9P9DS39"/>
<gene>
    <name evidence="2" type="ORF">B0J11DRAFT_329725</name>
</gene>
<protein>
    <submittedName>
        <fullName evidence="2">Uncharacterized protein</fullName>
    </submittedName>
</protein>
<dbReference type="EMBL" id="JAGMWT010000008">
    <property type="protein sequence ID" value="KAH7124057.1"/>
    <property type="molecule type" value="Genomic_DNA"/>
</dbReference>
<organism evidence="2 3">
    <name type="scientific">Dendryphion nanum</name>
    <dbReference type="NCBI Taxonomy" id="256645"/>
    <lineage>
        <taxon>Eukaryota</taxon>
        <taxon>Fungi</taxon>
        <taxon>Dikarya</taxon>
        <taxon>Ascomycota</taxon>
        <taxon>Pezizomycotina</taxon>
        <taxon>Dothideomycetes</taxon>
        <taxon>Pleosporomycetidae</taxon>
        <taxon>Pleosporales</taxon>
        <taxon>Torulaceae</taxon>
        <taxon>Dendryphion</taxon>
    </lineage>
</organism>
<evidence type="ECO:0000313" key="3">
    <source>
        <dbReference type="Proteomes" id="UP000700596"/>
    </source>
</evidence>
<proteinExistence type="predicted"/>
<evidence type="ECO:0000313" key="2">
    <source>
        <dbReference type="EMBL" id="KAH7124057.1"/>
    </source>
</evidence>
<feature type="region of interest" description="Disordered" evidence="1">
    <location>
        <begin position="212"/>
        <end position="251"/>
    </location>
</feature>
<dbReference type="Proteomes" id="UP000700596">
    <property type="component" value="Unassembled WGS sequence"/>
</dbReference>